<evidence type="ECO:0000256" key="1">
    <source>
        <dbReference type="SAM" id="SignalP"/>
    </source>
</evidence>
<proteinExistence type="predicted"/>
<dbReference type="Proteomes" id="UP000298781">
    <property type="component" value="Chromosome"/>
</dbReference>
<dbReference type="AlphaFoldDB" id="A0A4D7BCY6"/>
<feature type="signal peptide" evidence="1">
    <location>
        <begin position="1"/>
        <end position="30"/>
    </location>
</feature>
<protein>
    <recommendedName>
        <fullName evidence="4">UrcA family protein</fullName>
    </recommendedName>
</protein>
<evidence type="ECO:0008006" key="4">
    <source>
        <dbReference type="Google" id="ProtNLM"/>
    </source>
</evidence>
<feature type="chain" id="PRO_5020616660" description="UrcA family protein" evidence="1">
    <location>
        <begin position="31"/>
        <end position="126"/>
    </location>
</feature>
<dbReference type="KEGG" id="pstg:E8M01_17465"/>
<dbReference type="RefSeq" id="WP_136961288.1">
    <property type="nucleotide sequence ID" value="NZ_CP039690.1"/>
</dbReference>
<keyword evidence="1" id="KW-0732">Signal</keyword>
<gene>
    <name evidence="2" type="ORF">E8M01_17465</name>
</gene>
<name>A0A4D7BCY6_9HYPH</name>
<reference evidence="2 3" key="1">
    <citation type="submission" date="2019-04" db="EMBL/GenBank/DDBJ databases">
        <title>Phreatobacter aquaticus sp. nov.</title>
        <authorList>
            <person name="Choi A."/>
        </authorList>
    </citation>
    <scope>NUCLEOTIDE SEQUENCE [LARGE SCALE GENOMIC DNA]</scope>
    <source>
        <strain evidence="2 3">KCTC 52518</strain>
    </source>
</reference>
<keyword evidence="3" id="KW-1185">Reference proteome</keyword>
<dbReference type="OrthoDB" id="8481063at2"/>
<accession>A0A4D7BCY6</accession>
<dbReference type="EMBL" id="CP039690">
    <property type="protein sequence ID" value="QCI65842.1"/>
    <property type="molecule type" value="Genomic_DNA"/>
</dbReference>
<evidence type="ECO:0000313" key="3">
    <source>
        <dbReference type="Proteomes" id="UP000298781"/>
    </source>
</evidence>
<evidence type="ECO:0000313" key="2">
    <source>
        <dbReference type="EMBL" id="QCI65842.1"/>
    </source>
</evidence>
<sequence length="126" mass="13178">MTRMSKTLVLSAFAAIAVAAALVIPPASRAAVSPAPGLTHAFSSADIDHAHRAFDGFKNQLDGAPRPAATQGQAAMIQGDRADAASRGVCAQYTWPHIPRTCQTAANGRELRQIRTVTVDTVAATR</sequence>
<organism evidence="2 3">
    <name type="scientific">Phreatobacter stygius</name>
    <dbReference type="NCBI Taxonomy" id="1940610"/>
    <lineage>
        <taxon>Bacteria</taxon>
        <taxon>Pseudomonadati</taxon>
        <taxon>Pseudomonadota</taxon>
        <taxon>Alphaproteobacteria</taxon>
        <taxon>Hyphomicrobiales</taxon>
        <taxon>Phreatobacteraceae</taxon>
        <taxon>Phreatobacter</taxon>
    </lineage>
</organism>